<feature type="binding site" evidence="10">
    <location>
        <position position="139"/>
    </location>
    <ligand>
        <name>S-adenosyl-L-methionine</name>
        <dbReference type="ChEBI" id="CHEBI:59789"/>
    </ligand>
</feature>
<evidence type="ECO:0000256" key="11">
    <source>
        <dbReference type="SAM" id="MobiDB-lite"/>
    </source>
</evidence>
<evidence type="ECO:0000256" key="8">
    <source>
        <dbReference type="ARBA" id="ARBA00023150"/>
    </source>
</evidence>
<keyword evidence="6 10" id="KW-0411">Iron-sulfur</keyword>
<dbReference type="EMBL" id="BACI01000056">
    <property type="protein sequence ID" value="GAA12640.1"/>
    <property type="molecule type" value="Genomic_DNA"/>
</dbReference>
<keyword evidence="1 10" id="KW-0004">4Fe-4S</keyword>
<feature type="binding site" evidence="10">
    <location>
        <position position="39"/>
    </location>
    <ligand>
        <name>[4Fe-4S] cluster</name>
        <dbReference type="ChEBI" id="CHEBI:49883"/>
        <label>1</label>
        <note>4Fe-4S-S-AdoMet</note>
    </ligand>
</feature>
<dbReference type="CDD" id="cd01335">
    <property type="entry name" value="Radical_SAM"/>
    <property type="match status" value="1"/>
</dbReference>
<dbReference type="Gene3D" id="3.20.20.70">
    <property type="entry name" value="Aldolase class I"/>
    <property type="match status" value="1"/>
</dbReference>
<comment type="catalytic activity">
    <reaction evidence="10">
        <text>GTP + AH2 + S-adenosyl-L-methionine = (8S)-3',8-cyclo-7,8-dihydroguanosine 5'-triphosphate + 5'-deoxyadenosine + L-methionine + A + H(+)</text>
        <dbReference type="Rhea" id="RHEA:49576"/>
        <dbReference type="ChEBI" id="CHEBI:13193"/>
        <dbReference type="ChEBI" id="CHEBI:15378"/>
        <dbReference type="ChEBI" id="CHEBI:17319"/>
        <dbReference type="ChEBI" id="CHEBI:17499"/>
        <dbReference type="ChEBI" id="CHEBI:37565"/>
        <dbReference type="ChEBI" id="CHEBI:57844"/>
        <dbReference type="ChEBI" id="CHEBI:59789"/>
        <dbReference type="ChEBI" id="CHEBI:131766"/>
        <dbReference type="EC" id="4.1.99.22"/>
    </reaction>
</comment>
<dbReference type="HAMAP" id="MF_01225_B">
    <property type="entry name" value="MoaA_B"/>
    <property type="match status" value="1"/>
</dbReference>
<dbReference type="GO" id="GO:1904047">
    <property type="term" value="F:S-adenosyl-L-methionine binding"/>
    <property type="evidence" value="ECO:0007669"/>
    <property type="project" value="UniProtKB-UniRule"/>
</dbReference>
<dbReference type="CDD" id="cd21117">
    <property type="entry name" value="Twitch_MoaA"/>
    <property type="match status" value="1"/>
</dbReference>
<dbReference type="GO" id="GO:0051539">
    <property type="term" value="F:4 iron, 4 sulfur cluster binding"/>
    <property type="evidence" value="ECO:0007669"/>
    <property type="project" value="UniProtKB-UniRule"/>
</dbReference>
<evidence type="ECO:0000313" key="14">
    <source>
        <dbReference type="Proteomes" id="UP000003558"/>
    </source>
</evidence>
<dbReference type="GO" id="GO:0061799">
    <property type="term" value="F:cyclic pyranopterin monophosphate synthase activity"/>
    <property type="evidence" value="ECO:0007669"/>
    <property type="project" value="TreeGrafter"/>
</dbReference>
<dbReference type="InterPro" id="IPR058240">
    <property type="entry name" value="rSAM_sf"/>
</dbReference>
<dbReference type="EC" id="4.1.99.22" evidence="10"/>
<evidence type="ECO:0000313" key="13">
    <source>
        <dbReference type="EMBL" id="GAA12640.1"/>
    </source>
</evidence>
<dbReference type="SFLD" id="SFLDG01383">
    <property type="entry name" value="cyclic_pyranopterin_phosphate"/>
    <property type="match status" value="1"/>
</dbReference>
<dbReference type="PANTHER" id="PTHR22960">
    <property type="entry name" value="MOLYBDOPTERIN COFACTOR SYNTHESIS PROTEIN A"/>
    <property type="match status" value="1"/>
</dbReference>
<dbReference type="SMART" id="SM00729">
    <property type="entry name" value="Elp3"/>
    <property type="match status" value="1"/>
</dbReference>
<dbReference type="InterPro" id="IPR010505">
    <property type="entry name" value="MoaA_twitch"/>
</dbReference>
<comment type="similarity">
    <text evidence="10">Belongs to the radical SAM superfamily. MoaA family.</text>
</comment>
<keyword evidence="7 10" id="KW-0342">GTP-binding</keyword>
<feature type="binding site" evidence="10">
    <location>
        <position position="90"/>
    </location>
    <ligand>
        <name>S-adenosyl-L-methionine</name>
        <dbReference type="ChEBI" id="CHEBI:59789"/>
    </ligand>
</feature>
<keyword evidence="3 10" id="KW-0479">Metal-binding</keyword>
<feature type="binding site" evidence="10">
    <location>
        <position position="46"/>
    </location>
    <ligand>
        <name>[4Fe-4S] cluster</name>
        <dbReference type="ChEBI" id="CHEBI:49883"/>
        <label>1</label>
        <note>4Fe-4S-S-AdoMet</note>
    </ligand>
</feature>
<comment type="subunit">
    <text evidence="10">Monomer and homodimer.</text>
</comment>
<dbReference type="PROSITE" id="PS51918">
    <property type="entry name" value="RADICAL_SAM"/>
    <property type="match status" value="1"/>
</dbReference>
<organism evidence="13 14">
    <name type="scientific">Gordonia alkanivorans NBRC 16433</name>
    <dbReference type="NCBI Taxonomy" id="1027371"/>
    <lineage>
        <taxon>Bacteria</taxon>
        <taxon>Bacillati</taxon>
        <taxon>Actinomycetota</taxon>
        <taxon>Actinomycetes</taxon>
        <taxon>Mycobacteriales</taxon>
        <taxon>Gordoniaceae</taxon>
        <taxon>Gordonia</taxon>
    </lineage>
</organism>
<keyword evidence="9 10" id="KW-0456">Lyase</keyword>
<feature type="binding site" evidence="10">
    <location>
        <position position="215"/>
    </location>
    <ligand>
        <name>S-adenosyl-L-methionine</name>
        <dbReference type="ChEBI" id="CHEBI:59789"/>
    </ligand>
</feature>
<feature type="binding site" evidence="10">
    <location>
        <position position="279"/>
    </location>
    <ligand>
        <name>[4Fe-4S] cluster</name>
        <dbReference type="ChEBI" id="CHEBI:49883"/>
        <label>2</label>
        <note>4Fe-4S-substrate</note>
    </ligand>
</feature>
<feature type="binding site" evidence="10">
    <location>
        <position position="115"/>
    </location>
    <ligand>
        <name>GTP</name>
        <dbReference type="ChEBI" id="CHEBI:37565"/>
    </ligand>
</feature>
<feature type="binding site" evidence="10">
    <location>
        <position position="86"/>
    </location>
    <ligand>
        <name>GTP</name>
        <dbReference type="ChEBI" id="CHEBI:37565"/>
    </ligand>
</feature>
<evidence type="ECO:0000256" key="9">
    <source>
        <dbReference type="ARBA" id="ARBA00023239"/>
    </source>
</evidence>
<comment type="cofactor">
    <cofactor evidence="10">
        <name>[4Fe-4S] cluster</name>
        <dbReference type="ChEBI" id="CHEBI:49883"/>
    </cofactor>
    <text evidence="10">Binds 2 [4Fe-4S] clusters. Binds 1 [4Fe-4S] cluster coordinated with 3 cysteines and an exchangeable S-adenosyl-L-methionine and 1 [4Fe-4S] cluster coordinated with 3 cysteines and the GTP-derived substrate.</text>
</comment>
<dbReference type="Pfam" id="PF06463">
    <property type="entry name" value="Mob_synth_C"/>
    <property type="match status" value="1"/>
</dbReference>
<evidence type="ECO:0000259" key="12">
    <source>
        <dbReference type="PROSITE" id="PS51918"/>
    </source>
</evidence>
<feature type="binding site" evidence="10">
    <location>
        <position position="282"/>
    </location>
    <ligand>
        <name>[4Fe-4S] cluster</name>
        <dbReference type="ChEBI" id="CHEBI:49883"/>
        <label>2</label>
        <note>4Fe-4S-substrate</note>
    </ligand>
</feature>
<accession>F9VVL1</accession>
<feature type="binding site" evidence="10">
    <location>
        <begin position="284"/>
        <end position="286"/>
    </location>
    <ligand>
        <name>GTP</name>
        <dbReference type="ChEBI" id="CHEBI:37565"/>
    </ligand>
</feature>
<feature type="binding site" evidence="10">
    <location>
        <position position="296"/>
    </location>
    <ligand>
        <name>[4Fe-4S] cluster</name>
        <dbReference type="ChEBI" id="CHEBI:49883"/>
        <label>2</label>
        <note>4Fe-4S-substrate</note>
    </ligand>
</feature>
<dbReference type="InterPro" id="IPR050105">
    <property type="entry name" value="MoCo_biosynth_MoaA/MoaC"/>
</dbReference>
<protein>
    <recommendedName>
        <fullName evidence="10">GTP 3',8-cyclase</fullName>
        <ecNumber evidence="10">4.1.99.22</ecNumber>
    </recommendedName>
    <alternativeName>
        <fullName evidence="10">Molybdenum cofactor biosynthesis protein A</fullName>
    </alternativeName>
</protein>
<dbReference type="NCBIfam" id="TIGR02666">
    <property type="entry name" value="moaA"/>
    <property type="match status" value="1"/>
</dbReference>
<evidence type="ECO:0000256" key="3">
    <source>
        <dbReference type="ARBA" id="ARBA00022723"/>
    </source>
</evidence>
<feature type="binding site" evidence="10">
    <location>
        <position position="45"/>
    </location>
    <ligand>
        <name>S-adenosyl-L-methionine</name>
        <dbReference type="ChEBI" id="CHEBI:59789"/>
    </ligand>
</feature>
<name>F9VVL1_9ACTN</name>
<dbReference type="InterPro" id="IPR007197">
    <property type="entry name" value="rSAM"/>
</dbReference>
<keyword evidence="8 10" id="KW-0501">Molybdenum cofactor biosynthesis</keyword>
<feature type="binding site" evidence="10">
    <location>
        <position position="43"/>
    </location>
    <ligand>
        <name>[4Fe-4S] cluster</name>
        <dbReference type="ChEBI" id="CHEBI:49883"/>
        <label>1</label>
        <note>4Fe-4S-S-AdoMet</note>
    </ligand>
</feature>
<dbReference type="GO" id="GO:0005525">
    <property type="term" value="F:GTP binding"/>
    <property type="evidence" value="ECO:0007669"/>
    <property type="project" value="UniProtKB-UniRule"/>
</dbReference>
<dbReference type="UniPathway" id="UPA00344"/>
<dbReference type="STRING" id="1027371.GOALK_056_00730"/>
<reference evidence="13 14" key="1">
    <citation type="submission" date="2011-05" db="EMBL/GenBank/DDBJ databases">
        <title>Whole genome shotgun sequence of Gordonia alkanivorans NBRC 16433.</title>
        <authorList>
            <person name="Hosoyama A."/>
            <person name="Nakamura S."/>
            <person name="Takarada H."/>
            <person name="Tsuchikane K."/>
            <person name="Yamazaki S."/>
            <person name="Fujita N."/>
        </authorList>
    </citation>
    <scope>NUCLEOTIDE SEQUENCE [LARGE SCALE GENOMIC DNA]</scope>
    <source>
        <strain evidence="13 14">NBRC 16433</strain>
    </source>
</reference>
<sequence>METSVTIELSQPRILDRTAITDARGRVFRDLRISLTDRCNYRCTYCMPREMFGADHNFLNRSAMLSDDEVVRLVERIVGLGARKIRLTGGEPLLRPGIVDLVRRIAQFDVDLALTTNGSLLPRLAEPLAAAGLRRVTVSLDSLDEEVFAALTDTRFGVRDVLAGIAAAEAAGLSPVKVNTVVQRGVNDGPGLRHLLDLAEHFRGTPQILRFIEYMDVGTTNGWSEADVVPSAEIVAAINARHRIEPVDPVAVGEVADRYRYIDGGGEIGFISSVSAPFCGDCSRARLSADGQLFTCLFASRGTDLRGPLRAGASDDDLDALLSNRWRERADRYSETRGSGSDGGPRIEMSFIGG</sequence>
<comment type="function">
    <text evidence="10">Catalyzes the cyclization of GTP to (8S)-3',8-cyclo-7,8-dihydroguanosine 5'-triphosphate.</text>
</comment>
<dbReference type="SUPFAM" id="SSF102114">
    <property type="entry name" value="Radical SAM enzymes"/>
    <property type="match status" value="1"/>
</dbReference>
<dbReference type="SFLD" id="SFLDG01067">
    <property type="entry name" value="SPASM/twitch_domain_containing"/>
    <property type="match status" value="1"/>
</dbReference>
<gene>
    <name evidence="10 13" type="primary">moaA</name>
    <name evidence="13" type="ORF">GOALK_056_00730</name>
</gene>
<dbReference type="PANTHER" id="PTHR22960:SF0">
    <property type="entry name" value="MOLYBDENUM COFACTOR BIOSYNTHESIS PROTEIN 1"/>
    <property type="match status" value="1"/>
</dbReference>
<dbReference type="InterPro" id="IPR013483">
    <property type="entry name" value="MoaA"/>
</dbReference>
<evidence type="ECO:0000256" key="5">
    <source>
        <dbReference type="ARBA" id="ARBA00023004"/>
    </source>
</evidence>
<dbReference type="Proteomes" id="UP000003558">
    <property type="component" value="Unassembled WGS sequence"/>
</dbReference>
<comment type="caution">
    <text evidence="13">The sequence shown here is derived from an EMBL/GenBank/DDBJ whole genome shotgun (WGS) entry which is preliminary data.</text>
</comment>
<proteinExistence type="inferred from homology"/>
<dbReference type="GO" id="GO:0006777">
    <property type="term" value="P:Mo-molybdopterin cofactor biosynthetic process"/>
    <property type="evidence" value="ECO:0007669"/>
    <property type="project" value="UniProtKB-UniRule"/>
</dbReference>
<keyword evidence="4 10" id="KW-0547">Nucleotide-binding</keyword>
<comment type="pathway">
    <text evidence="10">Cofactor biosynthesis; molybdopterin biosynthesis.</text>
</comment>
<evidence type="ECO:0000256" key="2">
    <source>
        <dbReference type="ARBA" id="ARBA00022691"/>
    </source>
</evidence>
<dbReference type="AlphaFoldDB" id="F9VVL1"/>
<feature type="domain" description="Radical SAM core" evidence="12">
    <location>
        <begin position="23"/>
        <end position="245"/>
    </location>
</feature>
<dbReference type="GO" id="GO:0046872">
    <property type="term" value="F:metal ion binding"/>
    <property type="evidence" value="ECO:0007669"/>
    <property type="project" value="UniProtKB-KW"/>
</dbReference>
<dbReference type="Pfam" id="PF04055">
    <property type="entry name" value="Radical_SAM"/>
    <property type="match status" value="1"/>
</dbReference>
<dbReference type="SFLD" id="SFLDS00029">
    <property type="entry name" value="Radical_SAM"/>
    <property type="match status" value="1"/>
</dbReference>
<dbReference type="eggNOG" id="COG2896">
    <property type="taxonomic scope" value="Bacteria"/>
</dbReference>
<feature type="binding site" evidence="10">
    <location>
        <position position="177"/>
    </location>
    <ligand>
        <name>GTP</name>
        <dbReference type="ChEBI" id="CHEBI:37565"/>
    </ligand>
</feature>
<keyword evidence="5 10" id="KW-0408">Iron</keyword>
<evidence type="ECO:0000256" key="7">
    <source>
        <dbReference type="ARBA" id="ARBA00023134"/>
    </source>
</evidence>
<evidence type="ECO:0000256" key="4">
    <source>
        <dbReference type="ARBA" id="ARBA00022741"/>
    </source>
</evidence>
<dbReference type="InterPro" id="IPR013785">
    <property type="entry name" value="Aldolase_TIM"/>
</dbReference>
<feature type="binding site" evidence="10">
    <location>
        <position position="32"/>
    </location>
    <ligand>
        <name>GTP</name>
        <dbReference type="ChEBI" id="CHEBI:37565"/>
    </ligand>
</feature>
<dbReference type="SFLD" id="SFLDG01386">
    <property type="entry name" value="main_SPASM_domain-containing"/>
    <property type="match status" value="1"/>
</dbReference>
<dbReference type="GO" id="GO:0061798">
    <property type="term" value="F:GTP 3',8'-cyclase activity"/>
    <property type="evidence" value="ECO:0007669"/>
    <property type="project" value="UniProtKB-UniRule"/>
</dbReference>
<dbReference type="InterPro" id="IPR006638">
    <property type="entry name" value="Elp3/MiaA/NifB-like_rSAM"/>
</dbReference>
<evidence type="ECO:0000256" key="1">
    <source>
        <dbReference type="ARBA" id="ARBA00022485"/>
    </source>
</evidence>
<evidence type="ECO:0000256" key="6">
    <source>
        <dbReference type="ARBA" id="ARBA00023014"/>
    </source>
</evidence>
<dbReference type="InterPro" id="IPR040064">
    <property type="entry name" value="MoaA-like"/>
</dbReference>
<keyword evidence="2 10" id="KW-0949">S-adenosyl-L-methionine</keyword>
<feature type="region of interest" description="Disordered" evidence="11">
    <location>
        <begin position="332"/>
        <end position="354"/>
    </location>
</feature>
<evidence type="ECO:0000256" key="10">
    <source>
        <dbReference type="HAMAP-Rule" id="MF_01225"/>
    </source>
</evidence>